<evidence type="ECO:0000313" key="4">
    <source>
        <dbReference type="EMBL" id="RJG04795.1"/>
    </source>
</evidence>
<dbReference type="Proteomes" id="UP000285190">
    <property type="component" value="Unassembled WGS sequence"/>
</dbReference>
<dbReference type="EMBL" id="QYUN01000002">
    <property type="protein sequence ID" value="RJG04795.1"/>
    <property type="molecule type" value="Genomic_DNA"/>
</dbReference>
<comment type="pathway">
    <text evidence="1">Amino-acid degradation; L-arginine degradation via ADI pathway; carbamoyl phosphate from L-arginine: step 1/2.</text>
</comment>
<dbReference type="GO" id="GO:0019546">
    <property type="term" value="P:L-arginine deiminase pathway"/>
    <property type="evidence" value="ECO:0007669"/>
    <property type="project" value="TreeGrafter"/>
</dbReference>
<comment type="caution">
    <text evidence="4">The sequence shown here is derived from an EMBL/GenBank/DDBJ whole genome shotgun (WGS) entry which is preliminary data.</text>
</comment>
<reference evidence="4 5" key="1">
    <citation type="submission" date="2018-09" db="EMBL/GenBank/DDBJ databases">
        <authorList>
            <person name="Zhu H."/>
        </authorList>
    </citation>
    <scope>NUCLEOTIDE SEQUENCE [LARGE SCALE GENOMIC DNA]</scope>
    <source>
        <strain evidence="4 5">K2R10-39</strain>
    </source>
</reference>
<gene>
    <name evidence="4" type="ORF">D3870_01060</name>
</gene>
<dbReference type="PANTHER" id="PTHR47271:SF2">
    <property type="entry name" value="ARGININE DEIMINASE"/>
    <property type="match status" value="1"/>
</dbReference>
<evidence type="ECO:0000256" key="2">
    <source>
        <dbReference type="ARBA" id="ARBA00012171"/>
    </source>
</evidence>
<dbReference type="RefSeq" id="WP_119735947.1">
    <property type="nucleotide sequence ID" value="NZ_QYUN01000002.1"/>
</dbReference>
<organism evidence="4 5">
    <name type="scientific">Noviherbaspirillum cavernae</name>
    <dbReference type="NCBI Taxonomy" id="2320862"/>
    <lineage>
        <taxon>Bacteria</taxon>
        <taxon>Pseudomonadati</taxon>
        <taxon>Pseudomonadota</taxon>
        <taxon>Betaproteobacteria</taxon>
        <taxon>Burkholderiales</taxon>
        <taxon>Oxalobacteraceae</taxon>
        <taxon>Noviherbaspirillum</taxon>
    </lineage>
</organism>
<dbReference type="GO" id="GO:0016990">
    <property type="term" value="F:arginine deiminase activity"/>
    <property type="evidence" value="ECO:0007669"/>
    <property type="project" value="UniProtKB-EC"/>
</dbReference>
<dbReference type="SUPFAM" id="SSF55909">
    <property type="entry name" value="Pentein"/>
    <property type="match status" value="1"/>
</dbReference>
<protein>
    <recommendedName>
        <fullName evidence="2">arginine deiminase</fullName>
        <ecNumber evidence="2">3.5.3.6</ecNumber>
    </recommendedName>
</protein>
<evidence type="ECO:0000256" key="1">
    <source>
        <dbReference type="ARBA" id="ARBA00005213"/>
    </source>
</evidence>
<accession>A0A418WXH8</accession>
<dbReference type="EC" id="3.5.3.6" evidence="2"/>
<dbReference type="Pfam" id="PF19420">
    <property type="entry name" value="DDAH_eukar"/>
    <property type="match status" value="1"/>
</dbReference>
<evidence type="ECO:0000313" key="5">
    <source>
        <dbReference type="Proteomes" id="UP000285190"/>
    </source>
</evidence>
<dbReference type="Gene3D" id="3.75.10.10">
    <property type="entry name" value="L-arginine/glycine Amidinotransferase, Chain A"/>
    <property type="match status" value="1"/>
</dbReference>
<comment type="catalytic activity">
    <reaction evidence="3">
        <text>L-arginine + H2O = L-citrulline + NH4(+)</text>
        <dbReference type="Rhea" id="RHEA:19597"/>
        <dbReference type="ChEBI" id="CHEBI:15377"/>
        <dbReference type="ChEBI" id="CHEBI:28938"/>
        <dbReference type="ChEBI" id="CHEBI:32682"/>
        <dbReference type="ChEBI" id="CHEBI:57743"/>
        <dbReference type="EC" id="3.5.3.6"/>
    </reaction>
</comment>
<dbReference type="AlphaFoldDB" id="A0A418WXH8"/>
<evidence type="ECO:0000256" key="3">
    <source>
        <dbReference type="ARBA" id="ARBA00049429"/>
    </source>
</evidence>
<sequence>MADRFLMCAPHHFEVAYVINPWMEGNIARCRSDAATTQWNALAAMIGEVAHVETIAPAAGVPDLVFTANAGLVLGDRFVLSRFRHPERQKEEPHFARWFDEHGFKVLTLPPEMSFEGAGDALLDRQRPLLWMGHGHRTHASCEPLLEQFLDIEVEPLQLVNDRFYHLDTCFCPLEGGYLMYYPAAFDAASQARIAAHVPVARRIAVADEDAFDFACNAVNSGRNVFLNRASDALVGELQLRGFVVRQTGLSEFMKAGGSAKCLTLKLNEERWPLRQVA</sequence>
<keyword evidence="5" id="KW-1185">Reference proteome</keyword>
<dbReference type="OrthoDB" id="9814070at2"/>
<proteinExistence type="predicted"/>
<name>A0A418WXH8_9BURK</name>
<dbReference type="PANTHER" id="PTHR47271">
    <property type="entry name" value="ARGININE DEIMINASE"/>
    <property type="match status" value="1"/>
</dbReference>